<proteinExistence type="inferred from homology"/>
<evidence type="ECO:0000256" key="7">
    <source>
        <dbReference type="ARBA" id="ARBA00022840"/>
    </source>
</evidence>
<comment type="catalytic activity">
    <reaction evidence="8">
        <text>L-threonyl-[protein] + ATP = O-phospho-L-threonyl-[protein] + ADP + H(+)</text>
        <dbReference type="Rhea" id="RHEA:46608"/>
        <dbReference type="Rhea" id="RHEA-COMP:11060"/>
        <dbReference type="Rhea" id="RHEA-COMP:11605"/>
        <dbReference type="ChEBI" id="CHEBI:15378"/>
        <dbReference type="ChEBI" id="CHEBI:30013"/>
        <dbReference type="ChEBI" id="CHEBI:30616"/>
        <dbReference type="ChEBI" id="CHEBI:61977"/>
        <dbReference type="ChEBI" id="CHEBI:456216"/>
        <dbReference type="EC" id="2.7.11.1"/>
    </reaction>
</comment>
<dbReference type="SUPFAM" id="SSF56112">
    <property type="entry name" value="Protein kinase-like (PK-like)"/>
    <property type="match status" value="1"/>
</dbReference>
<dbReference type="InterPro" id="IPR051131">
    <property type="entry name" value="NEK_Ser/Thr_kinase_NIMA"/>
</dbReference>
<dbReference type="Proteomes" id="UP000008983">
    <property type="component" value="Unassembled WGS sequence"/>
</dbReference>
<dbReference type="RefSeq" id="XP_004036748.1">
    <property type="nucleotide sequence ID" value="XM_004036700.1"/>
</dbReference>
<dbReference type="FunFam" id="3.30.200.20:FF:000097">
    <property type="entry name" value="Probable serine/threonine-protein kinase nek1"/>
    <property type="match status" value="1"/>
</dbReference>
<dbReference type="Gene3D" id="1.10.510.10">
    <property type="entry name" value="Transferase(Phosphotransferase) domain 1"/>
    <property type="match status" value="1"/>
</dbReference>
<keyword evidence="11" id="KW-1133">Transmembrane helix</keyword>
<evidence type="ECO:0000256" key="2">
    <source>
        <dbReference type="ARBA" id="ARBA00012513"/>
    </source>
</evidence>
<comment type="catalytic activity">
    <reaction evidence="9">
        <text>L-seryl-[protein] + ATP = O-phospho-L-seryl-[protein] + ADP + H(+)</text>
        <dbReference type="Rhea" id="RHEA:17989"/>
        <dbReference type="Rhea" id="RHEA-COMP:9863"/>
        <dbReference type="Rhea" id="RHEA-COMP:11604"/>
        <dbReference type="ChEBI" id="CHEBI:15378"/>
        <dbReference type="ChEBI" id="CHEBI:29999"/>
        <dbReference type="ChEBI" id="CHEBI:30616"/>
        <dbReference type="ChEBI" id="CHEBI:83421"/>
        <dbReference type="ChEBI" id="CHEBI:456216"/>
        <dbReference type="EC" id="2.7.11.1"/>
    </reaction>
</comment>
<evidence type="ECO:0000256" key="5">
    <source>
        <dbReference type="ARBA" id="ARBA00022741"/>
    </source>
</evidence>
<dbReference type="PROSITE" id="PS00107">
    <property type="entry name" value="PROTEIN_KINASE_ATP"/>
    <property type="match status" value="1"/>
</dbReference>
<dbReference type="Gene3D" id="3.30.200.20">
    <property type="entry name" value="Phosphorylase Kinase, domain 1"/>
    <property type="match status" value="1"/>
</dbReference>
<feature type="transmembrane region" description="Helical" evidence="11">
    <location>
        <begin position="35"/>
        <end position="55"/>
    </location>
</feature>
<evidence type="ECO:0000256" key="8">
    <source>
        <dbReference type="ARBA" id="ARBA00047899"/>
    </source>
</evidence>
<evidence type="ECO:0000256" key="3">
    <source>
        <dbReference type="ARBA" id="ARBA00022527"/>
    </source>
</evidence>
<dbReference type="GO" id="GO:0106310">
    <property type="term" value="F:protein serine kinase activity"/>
    <property type="evidence" value="ECO:0007669"/>
    <property type="project" value="RHEA"/>
</dbReference>
<evidence type="ECO:0000256" key="9">
    <source>
        <dbReference type="ARBA" id="ARBA00048679"/>
    </source>
</evidence>
<dbReference type="Pfam" id="PF00069">
    <property type="entry name" value="Pkinase"/>
    <property type="match status" value="1"/>
</dbReference>
<reference evidence="13 14" key="1">
    <citation type="submission" date="2011-07" db="EMBL/GenBank/DDBJ databases">
        <authorList>
            <person name="Coyne R."/>
            <person name="Brami D."/>
            <person name="Johnson J."/>
            <person name="Hostetler J."/>
            <person name="Hannick L."/>
            <person name="Clark T."/>
            <person name="Cassidy-Hanley D."/>
            <person name="Inman J."/>
        </authorList>
    </citation>
    <scope>NUCLEOTIDE SEQUENCE [LARGE SCALE GENOMIC DNA]</scope>
    <source>
        <strain evidence="13 14">G5</strain>
    </source>
</reference>
<name>G0QPU3_ICHMU</name>
<evidence type="ECO:0000313" key="14">
    <source>
        <dbReference type="Proteomes" id="UP000008983"/>
    </source>
</evidence>
<dbReference type="PANTHER" id="PTHR44899">
    <property type="entry name" value="CAMK FAMILY PROTEIN KINASE"/>
    <property type="match status" value="1"/>
</dbReference>
<keyword evidence="4" id="KW-0808">Transferase</keyword>
<dbReference type="PROSITE" id="PS50011">
    <property type="entry name" value="PROTEIN_KINASE_DOM"/>
    <property type="match status" value="1"/>
</dbReference>
<keyword evidence="13" id="KW-0560">Oxidoreductase</keyword>
<dbReference type="eggNOG" id="KOG0589">
    <property type="taxonomic scope" value="Eukaryota"/>
</dbReference>
<dbReference type="GO" id="GO:0016491">
    <property type="term" value="F:oxidoreductase activity"/>
    <property type="evidence" value="ECO:0007669"/>
    <property type="project" value="UniProtKB-KW"/>
</dbReference>
<keyword evidence="7 10" id="KW-0067">ATP-binding</keyword>
<dbReference type="STRING" id="857967.G0QPU3"/>
<dbReference type="AlphaFoldDB" id="G0QPU3"/>
<evidence type="ECO:0000256" key="6">
    <source>
        <dbReference type="ARBA" id="ARBA00022777"/>
    </source>
</evidence>
<feature type="transmembrane region" description="Helical" evidence="11">
    <location>
        <begin position="61"/>
        <end position="81"/>
    </location>
</feature>
<evidence type="ECO:0000256" key="11">
    <source>
        <dbReference type="SAM" id="Phobius"/>
    </source>
</evidence>
<keyword evidence="3" id="KW-0723">Serine/threonine-protein kinase</keyword>
<keyword evidence="6 13" id="KW-0418">Kinase</keyword>
<feature type="non-terminal residue" evidence="13">
    <location>
        <position position="276"/>
    </location>
</feature>
<dbReference type="GO" id="GO:0004674">
    <property type="term" value="F:protein serine/threonine kinase activity"/>
    <property type="evidence" value="ECO:0007669"/>
    <property type="project" value="UniProtKB-KW"/>
</dbReference>
<dbReference type="SMART" id="SM00220">
    <property type="entry name" value="S_TKc"/>
    <property type="match status" value="1"/>
</dbReference>
<sequence>MQIQIFLCQYIQNLDNNCQYIFILFYQYFFKQLNFHFFTIYFIYIYIYLYINTFYINNNYIYIKINKILILLIYLFQLITFQKKQNKVTIIFLQQTNINIQQLFTNVNQRFLDITEIRFCLHLLNQNILLQKYFQIPIFINLLKIKKLIITIGEGAYSIVYKVKRLSDQEEYALKKVKLQNLSDKEKENALNEVRILASIRSNNIVGYKEAFLDPSSNSLCIIMEYLNNGDLYQKISEHQKKGQYFQENEIWNILIQMIKGLKALHDLKIFHRDLK</sequence>
<keyword evidence="11" id="KW-0472">Membrane</keyword>
<feature type="domain" description="Protein kinase" evidence="12">
    <location>
        <begin position="146"/>
        <end position="276"/>
    </location>
</feature>
<gene>
    <name evidence="13" type="ORF">IMG5_071270</name>
</gene>
<comment type="similarity">
    <text evidence="1">Belongs to the protein kinase superfamily. NEK Ser/Thr protein kinase family. NIMA subfamily.</text>
</comment>
<dbReference type="EMBL" id="GL983579">
    <property type="protein sequence ID" value="EGR32762.1"/>
    <property type="molecule type" value="Genomic_DNA"/>
</dbReference>
<dbReference type="GO" id="GO:0005524">
    <property type="term" value="F:ATP binding"/>
    <property type="evidence" value="ECO:0007669"/>
    <property type="project" value="UniProtKB-UniRule"/>
</dbReference>
<protein>
    <recommendedName>
        <fullName evidence="2">non-specific serine/threonine protein kinase</fullName>
        <ecNumber evidence="2">2.7.11.1</ecNumber>
    </recommendedName>
</protein>
<keyword evidence="11" id="KW-0812">Transmembrane</keyword>
<dbReference type="GeneID" id="14908927"/>
<dbReference type="InterPro" id="IPR000719">
    <property type="entry name" value="Prot_kinase_dom"/>
</dbReference>
<keyword evidence="14" id="KW-1185">Reference proteome</keyword>
<evidence type="ECO:0000256" key="4">
    <source>
        <dbReference type="ARBA" id="ARBA00022679"/>
    </source>
</evidence>
<evidence type="ECO:0000313" key="13">
    <source>
        <dbReference type="EMBL" id="EGR32762.1"/>
    </source>
</evidence>
<accession>G0QPU3</accession>
<dbReference type="InterPro" id="IPR017441">
    <property type="entry name" value="Protein_kinase_ATP_BS"/>
</dbReference>
<evidence type="ECO:0000256" key="10">
    <source>
        <dbReference type="PROSITE-ProRule" id="PRU10141"/>
    </source>
</evidence>
<dbReference type="InterPro" id="IPR011009">
    <property type="entry name" value="Kinase-like_dom_sf"/>
</dbReference>
<dbReference type="InParanoid" id="G0QPU3"/>
<dbReference type="PANTHER" id="PTHR44899:SF6">
    <property type="entry name" value="SERINE_THREONINE PROTEIN KINASE"/>
    <property type="match status" value="1"/>
</dbReference>
<feature type="binding site" evidence="10">
    <location>
        <position position="175"/>
    </location>
    <ligand>
        <name>ATP</name>
        <dbReference type="ChEBI" id="CHEBI:30616"/>
    </ligand>
</feature>
<evidence type="ECO:0000256" key="1">
    <source>
        <dbReference type="ARBA" id="ARBA00010886"/>
    </source>
</evidence>
<organism evidence="13 14">
    <name type="scientific">Ichthyophthirius multifiliis</name>
    <name type="common">White spot disease agent</name>
    <name type="synonym">Ich</name>
    <dbReference type="NCBI Taxonomy" id="5932"/>
    <lineage>
        <taxon>Eukaryota</taxon>
        <taxon>Sar</taxon>
        <taxon>Alveolata</taxon>
        <taxon>Ciliophora</taxon>
        <taxon>Intramacronucleata</taxon>
        <taxon>Oligohymenophorea</taxon>
        <taxon>Hymenostomatida</taxon>
        <taxon>Ophryoglenina</taxon>
        <taxon>Ichthyophthirius</taxon>
    </lineage>
</organism>
<dbReference type="EC" id="2.7.11.1" evidence="2"/>
<dbReference type="OrthoDB" id="248923at2759"/>
<evidence type="ECO:0000259" key="12">
    <source>
        <dbReference type="PROSITE" id="PS50011"/>
    </source>
</evidence>
<keyword evidence="5 10" id="KW-0547">Nucleotide-binding</keyword>